<protein>
    <recommendedName>
        <fullName evidence="1">N-lysine methyltransferase</fullName>
        <ecNumber evidence="1">2.1.1.-</ecNumber>
    </recommendedName>
</protein>
<evidence type="ECO:0000313" key="4">
    <source>
        <dbReference type="Proteomes" id="UP000317650"/>
    </source>
</evidence>
<reference evidence="3 4" key="1">
    <citation type="journal article" date="2019" name="Nat. Plants">
        <title>Genome sequencing of Musa balbisiana reveals subgenome evolution and function divergence in polyploid bananas.</title>
        <authorList>
            <person name="Yao X."/>
        </authorList>
    </citation>
    <scope>NUCLEOTIDE SEQUENCE [LARGE SCALE GENOMIC DNA]</scope>
    <source>
        <strain evidence="4">cv. DH-PKW</strain>
        <tissue evidence="3">Leaves</tissue>
    </source>
</reference>
<keyword evidence="1" id="KW-0489">Methyltransferase</keyword>
<feature type="region of interest" description="Disordered" evidence="2">
    <location>
        <begin position="240"/>
        <end position="278"/>
    </location>
</feature>
<dbReference type="InterPro" id="IPR011383">
    <property type="entry name" value="N-lys_methylase_SETD6"/>
</dbReference>
<feature type="compositionally biased region" description="Basic residues" evidence="2">
    <location>
        <begin position="15"/>
        <end position="31"/>
    </location>
</feature>
<comment type="function">
    <text evidence="1">Protein-lysine N-methyltransferase.</text>
</comment>
<dbReference type="EMBL" id="PYDT01000002">
    <property type="protein sequence ID" value="THU71129.1"/>
    <property type="molecule type" value="Genomic_DNA"/>
</dbReference>
<comment type="caution">
    <text evidence="3">The sequence shown here is derived from an EMBL/GenBank/DDBJ whole genome shotgun (WGS) entry which is preliminary data.</text>
</comment>
<evidence type="ECO:0000256" key="2">
    <source>
        <dbReference type="SAM" id="MobiDB-lite"/>
    </source>
</evidence>
<accession>A0A4S8K862</accession>
<dbReference type="GO" id="GO:0032259">
    <property type="term" value="P:methylation"/>
    <property type="evidence" value="ECO:0007669"/>
    <property type="project" value="UniProtKB-KW"/>
</dbReference>
<comment type="subcellular location">
    <subcellularLocation>
        <location evidence="1">Nucleus</location>
    </subcellularLocation>
</comment>
<dbReference type="STRING" id="52838.A0A4S8K862"/>
<evidence type="ECO:0000256" key="1">
    <source>
        <dbReference type="PIRNR" id="PIRNR011771"/>
    </source>
</evidence>
<sequence>MEPGGARANPTRLNPHLRSRYQKRRQPTPHVMSRRLRTFKRWMRSHGIDCSDALELDDAGSESGGGISVRAVCDLTEGDLVATIPKSACLTIRTSGARDMIESAGLAGCLGLVVALMYERSRGPASRWQGYLQLLPERECVPLVWTLREVDTFLSGTELHKAVKQDKTILCEDWRECIEPLILSGEWKLDRDNFGVEQYFSAKSLVSSRSFEVDDYHGYGMVPLADLFNHKTGAENVHLTSVCSPSSSDDEGDDHASDEASDDKLLIDESDTSSSGEDNTALEMIIMRNVEAGFEVFNTYGSMGNAALLHRYGFTEADNPFDIVNIDLALLVRWCSSTFSNRYARARISLWRRLNYSGCTSQHTEYFEISYDGEPQLELRVLLYIIFLADDAYEKLSYMVDAFEGPDESTNIVNLIKITRNKFRKVKGHKKPEDIKELLVSENVCSALISLADLRESLYGTSSLDEDMNMLKRCCPAKDRKLYHSLILRTSERMILARLRDYALKRSTGKKA</sequence>
<feature type="compositionally biased region" description="Basic and acidic residues" evidence="2">
    <location>
        <begin position="254"/>
        <end position="267"/>
    </location>
</feature>
<dbReference type="EC" id="2.1.1.-" evidence="1"/>
<evidence type="ECO:0000313" key="3">
    <source>
        <dbReference type="EMBL" id="THU71129.1"/>
    </source>
</evidence>
<dbReference type="InterPro" id="IPR046341">
    <property type="entry name" value="SET_dom_sf"/>
</dbReference>
<dbReference type="PANTHER" id="PTHR13271:SF34">
    <property type="entry name" value="N-LYSINE METHYLTRANSFERASE SETD6"/>
    <property type="match status" value="1"/>
</dbReference>
<comment type="similarity">
    <text evidence="1">Belongs to the class V-like SAM-binding methyltransferase superfamily. Histone-lysine methyltransferase family. SETD6 subfamily.</text>
</comment>
<keyword evidence="1" id="KW-0949">S-adenosyl-L-methionine</keyword>
<dbReference type="Proteomes" id="UP000317650">
    <property type="component" value="Chromosome 8"/>
</dbReference>
<dbReference type="SUPFAM" id="SSF82199">
    <property type="entry name" value="SET domain"/>
    <property type="match status" value="1"/>
</dbReference>
<dbReference type="AlphaFoldDB" id="A0A4S8K862"/>
<keyword evidence="4" id="KW-1185">Reference proteome</keyword>
<feature type="region of interest" description="Disordered" evidence="2">
    <location>
        <begin position="1"/>
        <end position="31"/>
    </location>
</feature>
<proteinExistence type="inferred from homology"/>
<organism evidence="3 4">
    <name type="scientific">Musa balbisiana</name>
    <name type="common">Banana</name>
    <dbReference type="NCBI Taxonomy" id="52838"/>
    <lineage>
        <taxon>Eukaryota</taxon>
        <taxon>Viridiplantae</taxon>
        <taxon>Streptophyta</taxon>
        <taxon>Embryophyta</taxon>
        <taxon>Tracheophyta</taxon>
        <taxon>Spermatophyta</taxon>
        <taxon>Magnoliopsida</taxon>
        <taxon>Liliopsida</taxon>
        <taxon>Zingiberales</taxon>
        <taxon>Musaceae</taxon>
        <taxon>Musa</taxon>
    </lineage>
</organism>
<dbReference type="FunFam" id="3.90.1410.10:FF:000019">
    <property type="entry name" value="N-lysine methyltransferase"/>
    <property type="match status" value="1"/>
</dbReference>
<dbReference type="PIRSF" id="PIRSF011771">
    <property type="entry name" value="RMS1_SET"/>
    <property type="match status" value="1"/>
</dbReference>
<gene>
    <name evidence="3" type="ORF">C4D60_Mb08t32280</name>
</gene>
<dbReference type="GO" id="GO:0005634">
    <property type="term" value="C:nucleus"/>
    <property type="evidence" value="ECO:0007669"/>
    <property type="project" value="UniProtKB-SubCell"/>
</dbReference>
<dbReference type="PANTHER" id="PTHR13271">
    <property type="entry name" value="UNCHARACTERIZED PUTATIVE METHYLTRANSFERASE"/>
    <property type="match status" value="1"/>
</dbReference>
<dbReference type="InterPro" id="IPR050600">
    <property type="entry name" value="SETD3_SETD6_MTase"/>
</dbReference>
<keyword evidence="1" id="KW-0808">Transferase</keyword>
<keyword evidence="1" id="KW-0539">Nucleus</keyword>
<name>A0A4S8K862_MUSBA</name>
<dbReference type="GO" id="GO:0016279">
    <property type="term" value="F:protein-lysine N-methyltransferase activity"/>
    <property type="evidence" value="ECO:0007669"/>
    <property type="project" value="UniProtKB-UniRule"/>
</dbReference>
<dbReference type="Gene3D" id="3.90.1410.10">
    <property type="entry name" value="set domain protein methyltransferase, domain 1"/>
    <property type="match status" value="1"/>
</dbReference>